<evidence type="ECO:0000313" key="1">
    <source>
        <dbReference type="EMBL" id="CAG8441969.1"/>
    </source>
</evidence>
<keyword evidence="2" id="KW-1185">Reference proteome</keyword>
<comment type="caution">
    <text evidence="1">The sequence shown here is derived from an EMBL/GenBank/DDBJ whole genome shotgun (WGS) entry which is preliminary data.</text>
</comment>
<evidence type="ECO:0000313" key="2">
    <source>
        <dbReference type="Proteomes" id="UP000789860"/>
    </source>
</evidence>
<dbReference type="Proteomes" id="UP000789860">
    <property type="component" value="Unassembled WGS sequence"/>
</dbReference>
<dbReference type="EMBL" id="CAJVPM010000338">
    <property type="protein sequence ID" value="CAG8441969.1"/>
    <property type="molecule type" value="Genomic_DNA"/>
</dbReference>
<name>A0ACA9JYC8_9GLOM</name>
<gene>
    <name evidence="1" type="ORF">SCALOS_LOCUS687</name>
</gene>
<organism evidence="1 2">
    <name type="scientific">Scutellospora calospora</name>
    <dbReference type="NCBI Taxonomy" id="85575"/>
    <lineage>
        <taxon>Eukaryota</taxon>
        <taxon>Fungi</taxon>
        <taxon>Fungi incertae sedis</taxon>
        <taxon>Mucoromycota</taxon>
        <taxon>Glomeromycotina</taxon>
        <taxon>Glomeromycetes</taxon>
        <taxon>Diversisporales</taxon>
        <taxon>Gigasporaceae</taxon>
        <taxon>Scutellospora</taxon>
    </lineage>
</organism>
<feature type="non-terminal residue" evidence="1">
    <location>
        <position position="366"/>
    </location>
</feature>
<protein>
    <submittedName>
        <fullName evidence="1">5838_t:CDS:1</fullName>
    </submittedName>
</protein>
<accession>A0ACA9JYC8</accession>
<sequence length="366" mass="42184">MLKDLLTETRDPTPYCSPDQQELVTQKLITFVIKFVQPLYILEEESFKDLMTACVPGYKIPCIKTAKDIIHKAYQSSKNELKSMLKENVLVDTKTRWNSTYYTWKRVLELHNAMRHVSNSLLLSSDRLLQKEGKKLERLCLTLDEKIFLNNIVNMLAPFEKITRRISGSNYATFSMIHPYMEILKNSFVPRSDLGETKQSYLDLIYGSTNFDENSDNSSNYSSDSISSDDNIPSGGTLNTNGLLTNVRAAIFLSLDELWAIPSDLALIASILDPRFKTFQWAPNQLNHAKRLLERSYMELKIALELLNLNNDLDNPVNNSKTHDEDDEFFGQLKIKPRQALEFTEYDEVTRYLILDNIELDDDPIK</sequence>
<reference evidence="1" key="1">
    <citation type="submission" date="2021-06" db="EMBL/GenBank/DDBJ databases">
        <authorList>
            <person name="Kallberg Y."/>
            <person name="Tangrot J."/>
            <person name="Rosling A."/>
        </authorList>
    </citation>
    <scope>NUCLEOTIDE SEQUENCE</scope>
    <source>
        <strain evidence="1">AU212A</strain>
    </source>
</reference>
<proteinExistence type="predicted"/>